<reference evidence="3" key="1">
    <citation type="submission" date="2014-03" db="EMBL/GenBank/DDBJ databases">
        <authorList>
            <person name="Aksoy S."/>
            <person name="Warren W."/>
            <person name="Wilson R.K."/>
        </authorList>
    </citation>
    <scope>NUCLEOTIDE SEQUENCE [LARGE SCALE GENOMIC DNA]</scope>
    <source>
        <strain evidence="3">IAEA</strain>
    </source>
</reference>
<dbReference type="EnsemblMetazoa" id="GPAI002489-RA">
    <property type="protein sequence ID" value="GPAI002489-PA"/>
    <property type="gene ID" value="GPAI002489"/>
</dbReference>
<proteinExistence type="predicted"/>
<dbReference type="Proteomes" id="UP000092445">
    <property type="component" value="Unassembled WGS sequence"/>
</dbReference>
<evidence type="ECO:0000313" key="2">
    <source>
        <dbReference type="EnsemblMetazoa" id="GPAI002489-PA"/>
    </source>
</evidence>
<organism evidence="2 3">
    <name type="scientific">Glossina pallidipes</name>
    <name type="common">Tsetse fly</name>
    <dbReference type="NCBI Taxonomy" id="7398"/>
    <lineage>
        <taxon>Eukaryota</taxon>
        <taxon>Metazoa</taxon>
        <taxon>Ecdysozoa</taxon>
        <taxon>Arthropoda</taxon>
        <taxon>Hexapoda</taxon>
        <taxon>Insecta</taxon>
        <taxon>Pterygota</taxon>
        <taxon>Neoptera</taxon>
        <taxon>Endopterygota</taxon>
        <taxon>Diptera</taxon>
        <taxon>Brachycera</taxon>
        <taxon>Muscomorpha</taxon>
        <taxon>Hippoboscoidea</taxon>
        <taxon>Glossinidae</taxon>
        <taxon>Glossina</taxon>
    </lineage>
</organism>
<dbReference type="VEuPathDB" id="VectorBase:GPAI002489"/>
<feature type="compositionally biased region" description="Polar residues" evidence="1">
    <location>
        <begin position="9"/>
        <end position="19"/>
    </location>
</feature>
<dbReference type="AlphaFoldDB" id="A0A1A9Z386"/>
<protein>
    <submittedName>
        <fullName evidence="2">Uncharacterized protein</fullName>
    </submittedName>
</protein>
<evidence type="ECO:0000313" key="3">
    <source>
        <dbReference type="Proteomes" id="UP000092445"/>
    </source>
</evidence>
<sequence>MKKWRQKNIESPGQKSITAQKKRKDNLRINCCAISNATLHSSAQTSTHKTLGGEVLDATEDGDSDGSCYGIGSGCGNGGGGGVGAVDGGAGGSSCGGKNTN</sequence>
<reference evidence="2" key="2">
    <citation type="submission" date="2020-05" db="UniProtKB">
        <authorList>
            <consortium name="EnsemblMetazoa"/>
        </authorList>
    </citation>
    <scope>IDENTIFICATION</scope>
    <source>
        <strain evidence="2">IAEA</strain>
    </source>
</reference>
<evidence type="ECO:0000256" key="1">
    <source>
        <dbReference type="SAM" id="MobiDB-lite"/>
    </source>
</evidence>
<feature type="region of interest" description="Disordered" evidence="1">
    <location>
        <begin position="1"/>
        <end position="24"/>
    </location>
</feature>
<accession>A0A1A9Z386</accession>
<keyword evidence="3" id="KW-1185">Reference proteome</keyword>
<name>A0A1A9Z386_GLOPL</name>